<evidence type="ECO:0000256" key="8">
    <source>
        <dbReference type="ARBA" id="ARBA00022825"/>
    </source>
</evidence>
<dbReference type="SUPFAM" id="SSF53474">
    <property type="entry name" value="alpha/beta-Hydrolases"/>
    <property type="match status" value="1"/>
</dbReference>
<dbReference type="InterPro" id="IPR029058">
    <property type="entry name" value="AB_hydrolase_fold"/>
</dbReference>
<feature type="domain" description="Peptidase S9 prolyl oligopeptidase catalytic" evidence="15">
    <location>
        <begin position="942"/>
        <end position="1140"/>
    </location>
</feature>
<keyword evidence="7" id="KW-0378">Hydrolase</keyword>
<dbReference type="Gene3D" id="2.140.10.30">
    <property type="entry name" value="Dipeptidylpeptidase IV, N-terminal domain"/>
    <property type="match status" value="1"/>
</dbReference>
<evidence type="ECO:0000256" key="2">
    <source>
        <dbReference type="ARBA" id="ARBA00006150"/>
    </source>
</evidence>
<keyword evidence="3" id="KW-0031">Aminopeptidase</keyword>
<protein>
    <recommendedName>
        <fullName evidence="19">Dipeptidyl-peptidase IV</fullName>
    </recommendedName>
</protein>
<keyword evidence="12" id="KW-0325">Glycoprotein</keyword>
<dbReference type="InterPro" id="IPR001375">
    <property type="entry name" value="Peptidase_S9_cat"/>
</dbReference>
<organism evidence="17 18">
    <name type="scientific">Tilletia controversa</name>
    <name type="common">dwarf bunt fungus</name>
    <dbReference type="NCBI Taxonomy" id="13291"/>
    <lineage>
        <taxon>Eukaryota</taxon>
        <taxon>Fungi</taxon>
        <taxon>Dikarya</taxon>
        <taxon>Basidiomycota</taxon>
        <taxon>Ustilaginomycotina</taxon>
        <taxon>Exobasidiomycetes</taxon>
        <taxon>Tilletiales</taxon>
        <taxon>Tilletiaceae</taxon>
        <taxon>Tilletia</taxon>
    </lineage>
</organism>
<name>A0A8X7MN16_9BASI</name>
<dbReference type="PANTHER" id="PTHR11731:SF200">
    <property type="entry name" value="DIPEPTIDYL PEPTIDASE 10, ISOFORM B"/>
    <property type="match status" value="1"/>
</dbReference>
<dbReference type="Pfam" id="PF00930">
    <property type="entry name" value="DPPIV_N"/>
    <property type="match status" value="1"/>
</dbReference>
<evidence type="ECO:0000256" key="3">
    <source>
        <dbReference type="ARBA" id="ARBA00022438"/>
    </source>
</evidence>
<evidence type="ECO:0000256" key="14">
    <source>
        <dbReference type="SAM" id="Phobius"/>
    </source>
</evidence>
<feature type="domain" description="Dipeptidylpeptidase IV N-terminal" evidence="16">
    <location>
        <begin position="376"/>
        <end position="832"/>
    </location>
</feature>
<keyword evidence="10 14" id="KW-1133">Transmembrane helix</keyword>
<gene>
    <name evidence="17" type="ORF">A4X06_0g6824</name>
</gene>
<dbReference type="GO" id="GO:0005886">
    <property type="term" value="C:plasma membrane"/>
    <property type="evidence" value="ECO:0007669"/>
    <property type="project" value="TreeGrafter"/>
</dbReference>
<dbReference type="AlphaFoldDB" id="A0A8X7MN16"/>
<evidence type="ECO:0000256" key="1">
    <source>
        <dbReference type="ARBA" id="ARBA00004576"/>
    </source>
</evidence>
<dbReference type="GO" id="GO:0004177">
    <property type="term" value="F:aminopeptidase activity"/>
    <property type="evidence" value="ECO:0007669"/>
    <property type="project" value="UniProtKB-KW"/>
</dbReference>
<feature type="region of interest" description="Disordered" evidence="13">
    <location>
        <begin position="1"/>
        <end position="85"/>
    </location>
</feature>
<keyword evidence="9" id="KW-0735">Signal-anchor</keyword>
<keyword evidence="6 14" id="KW-0812">Transmembrane</keyword>
<reference evidence="17" key="1">
    <citation type="submission" date="2016-04" db="EMBL/GenBank/DDBJ databases">
        <authorList>
            <person name="Nguyen H.D."/>
            <person name="Samba Siva P."/>
            <person name="Cullis J."/>
            <person name="Levesque C.A."/>
            <person name="Hambleton S."/>
        </authorList>
    </citation>
    <scope>NUCLEOTIDE SEQUENCE</scope>
    <source>
        <strain evidence="17">DAOMC 236426</strain>
    </source>
</reference>
<keyword evidence="18" id="KW-1185">Reference proteome</keyword>
<sequence>MAHAADPPAPAGTEEYSASRLSVSTASSLTRAGDAEADAPYRDDDTDDGHNTSRTAAAAAAASDGGSGGYPPPRPDGQQHDDYADDLDLEDPEALADDVAFIQKQRSKTSTSSSPFARRSIFARIFTTLRGPVIVLTIIAGALILIPLLQWLSSSPFASTPIGDVLASIPGIKNTTLFNMTLGAESASASAAFLGENHAPAIPEVGMLTGNLPSASKYGASADTQAGGWGLGRAKGAGFQTHFYVPGWADAASAAQALNISVIPDGIPGAPELGNAGGGGSGGHLRPLDMDSVFDNTFYAARSDLVWVPEDPDEGVFSHVDPATRDIILEDVTHARLNRTGVGKVAVGGGRSLFVQGDDVTDERGNKLYWSTFSFSPNMRWVMFFSGRVKQWRHSGHSYVYLHDILARKTYPLQAPDGFPDTGPTIAYARWIPLPNGAPSFNDPVQAPGPALAFVHKNDLYVSLTPTSKPIRVTSDGAASIFNGVPDWVYEEEVFGSDFALWPSPTGTHLAYLRFDEREVPVYEYPIYNPDAEKAGKTEPYPGKVQMKYPKPGFANPVVSVHSVDLEMLRKVGDGKEPSWQQVQAAKRVLVSPAQTKKTSSFAGTAASLAVVDAALAAGPEALHSRLVTEVVWLTPTEVLIKESNRVSDKMRAVVFDLGQGSTTTMGAGEYKEREVVGEVVRSEDADRDQGQDGDAGVGGWIEPYQTVRPLNDRNGSARYIDLAPSPDGFRHIALFDPSASFRPQFLTAGKWEVDKIKFVDDKRGKVYFTAAYPTASQRHLFEVSLTPLPAGTAIGMPKALTDVSKPGFFDASFDPKGAYYTLYENGPGVPTQRVLGLGSERDKKSFELVLEDNSFLKRVMSMYLRPSSLFYTIEIESEKRRRKDSNDKKVEKVEMVKVNVSAREFRPHDFDASGRTRYPVLIYIYGGPNSQSVDASFARPDWHAYLSSTLGYLVITLDGRGTGFQGFGHRSAVTGALGGVEAADVVEAARKIGKLAYVDEKRIGVRGWSYGGYLTSKVLERDSGVFSLGMAVAPVSKWEFYDTIYTERYMKTPALNPTGYESSAVHITDGFRHTDFFLASGSADDNVHPTNIYHLLDSLTAAQIRRYEFRHFTDSDHGISMRGAFRELHEFMTAFLQRRWGAGGRRKAGKPMLVPRGGRLDRPFGQNAS</sequence>
<dbReference type="InterPro" id="IPR002469">
    <property type="entry name" value="Peptidase_S9B_N"/>
</dbReference>
<evidence type="ECO:0008006" key="19">
    <source>
        <dbReference type="Google" id="ProtNLM"/>
    </source>
</evidence>
<dbReference type="FunFam" id="3.40.50.1820:FF:000003">
    <property type="entry name" value="Dipeptidyl peptidase 4"/>
    <property type="match status" value="1"/>
</dbReference>
<dbReference type="PROSITE" id="PS00708">
    <property type="entry name" value="PRO_ENDOPEP_SER"/>
    <property type="match status" value="1"/>
</dbReference>
<feature type="region of interest" description="Disordered" evidence="13">
    <location>
        <begin position="1146"/>
        <end position="1170"/>
    </location>
</feature>
<evidence type="ECO:0000256" key="13">
    <source>
        <dbReference type="SAM" id="MobiDB-lite"/>
    </source>
</evidence>
<evidence type="ECO:0000256" key="4">
    <source>
        <dbReference type="ARBA" id="ARBA00022554"/>
    </source>
</evidence>
<evidence type="ECO:0000256" key="10">
    <source>
        <dbReference type="ARBA" id="ARBA00022989"/>
    </source>
</evidence>
<dbReference type="GO" id="GO:0008239">
    <property type="term" value="F:dipeptidyl-peptidase activity"/>
    <property type="evidence" value="ECO:0007669"/>
    <property type="project" value="TreeGrafter"/>
</dbReference>
<dbReference type="InterPro" id="IPR002471">
    <property type="entry name" value="Pept_S9_AS"/>
</dbReference>
<evidence type="ECO:0000313" key="18">
    <source>
        <dbReference type="Proteomes" id="UP000077684"/>
    </source>
</evidence>
<dbReference type="Pfam" id="PF00326">
    <property type="entry name" value="Peptidase_S9"/>
    <property type="match status" value="1"/>
</dbReference>
<evidence type="ECO:0000256" key="9">
    <source>
        <dbReference type="ARBA" id="ARBA00022968"/>
    </source>
</evidence>
<comment type="caution">
    <text evidence="17">The sequence shown here is derived from an EMBL/GenBank/DDBJ whole genome shotgun (WGS) entry which is preliminary data.</text>
</comment>
<proteinExistence type="inferred from homology"/>
<reference evidence="17" key="2">
    <citation type="journal article" date="2019" name="IMA Fungus">
        <title>Genome sequencing and comparison of five Tilletia species to identify candidate genes for the detection of regulated species infecting wheat.</title>
        <authorList>
            <person name="Nguyen H.D.T."/>
            <person name="Sultana T."/>
            <person name="Kesanakurti P."/>
            <person name="Hambleton S."/>
        </authorList>
    </citation>
    <scope>NUCLEOTIDE SEQUENCE</scope>
    <source>
        <strain evidence="17">DAOMC 236426</strain>
    </source>
</reference>
<dbReference type="SUPFAM" id="SSF82171">
    <property type="entry name" value="DPP6 N-terminal domain-like"/>
    <property type="match status" value="1"/>
</dbReference>
<dbReference type="Proteomes" id="UP000077684">
    <property type="component" value="Unassembled WGS sequence"/>
</dbReference>
<keyword evidence="5" id="KW-0645">Protease</keyword>
<evidence type="ECO:0000259" key="15">
    <source>
        <dbReference type="Pfam" id="PF00326"/>
    </source>
</evidence>
<evidence type="ECO:0000256" key="5">
    <source>
        <dbReference type="ARBA" id="ARBA00022670"/>
    </source>
</evidence>
<evidence type="ECO:0000256" key="6">
    <source>
        <dbReference type="ARBA" id="ARBA00022692"/>
    </source>
</evidence>
<dbReference type="EMBL" id="LWDE02001059">
    <property type="protein sequence ID" value="KAE8242620.1"/>
    <property type="molecule type" value="Genomic_DNA"/>
</dbReference>
<evidence type="ECO:0000256" key="7">
    <source>
        <dbReference type="ARBA" id="ARBA00022801"/>
    </source>
</evidence>
<evidence type="ECO:0000256" key="11">
    <source>
        <dbReference type="ARBA" id="ARBA00023136"/>
    </source>
</evidence>
<comment type="subcellular location">
    <subcellularLocation>
        <location evidence="1">Vacuole membrane</location>
        <topology evidence="1">Single-pass type II membrane protein</topology>
    </subcellularLocation>
</comment>
<evidence type="ECO:0000256" key="12">
    <source>
        <dbReference type="ARBA" id="ARBA00023180"/>
    </source>
</evidence>
<dbReference type="GO" id="GO:0006508">
    <property type="term" value="P:proteolysis"/>
    <property type="evidence" value="ECO:0007669"/>
    <property type="project" value="UniProtKB-KW"/>
</dbReference>
<dbReference type="Gene3D" id="3.40.50.1820">
    <property type="entry name" value="alpha/beta hydrolase"/>
    <property type="match status" value="1"/>
</dbReference>
<dbReference type="InterPro" id="IPR050278">
    <property type="entry name" value="Serine_Prot_S9B/DPPIV"/>
</dbReference>
<keyword evidence="8" id="KW-0720">Serine protease</keyword>
<feature type="compositionally biased region" description="Basic and acidic residues" evidence="13">
    <location>
        <begin position="39"/>
        <end position="51"/>
    </location>
</feature>
<accession>A0A8X7MN16</accession>
<keyword evidence="4" id="KW-0926">Vacuole</keyword>
<feature type="compositionally biased region" description="Low complexity" evidence="13">
    <location>
        <begin position="18"/>
        <end position="31"/>
    </location>
</feature>
<comment type="similarity">
    <text evidence="2">Belongs to the peptidase S9B family.</text>
</comment>
<dbReference type="PANTHER" id="PTHR11731">
    <property type="entry name" value="PROTEASE FAMILY S9B,C DIPEPTIDYL-PEPTIDASE IV-RELATED"/>
    <property type="match status" value="1"/>
</dbReference>
<evidence type="ECO:0000259" key="16">
    <source>
        <dbReference type="Pfam" id="PF00930"/>
    </source>
</evidence>
<dbReference type="GO" id="GO:0004252">
    <property type="term" value="F:serine-type endopeptidase activity"/>
    <property type="evidence" value="ECO:0007669"/>
    <property type="project" value="InterPro"/>
</dbReference>
<keyword evidence="11 14" id="KW-0472">Membrane</keyword>
<evidence type="ECO:0000313" key="17">
    <source>
        <dbReference type="EMBL" id="KAE8242620.1"/>
    </source>
</evidence>
<dbReference type="GO" id="GO:0005774">
    <property type="term" value="C:vacuolar membrane"/>
    <property type="evidence" value="ECO:0007669"/>
    <property type="project" value="UniProtKB-SubCell"/>
</dbReference>
<feature type="transmembrane region" description="Helical" evidence="14">
    <location>
        <begin position="133"/>
        <end position="152"/>
    </location>
</feature>